<dbReference type="EMBL" id="MT144615">
    <property type="protein sequence ID" value="QJH95253.1"/>
    <property type="molecule type" value="Genomic_DNA"/>
</dbReference>
<reference evidence="1" key="1">
    <citation type="submission" date="2020-03" db="EMBL/GenBank/DDBJ databases">
        <title>The deep terrestrial virosphere.</title>
        <authorList>
            <person name="Holmfeldt K."/>
            <person name="Nilsson E."/>
            <person name="Simone D."/>
            <person name="Lopez-Fernandez M."/>
            <person name="Wu X."/>
            <person name="de Brujin I."/>
            <person name="Lundin D."/>
            <person name="Andersson A."/>
            <person name="Bertilsson S."/>
            <person name="Dopson M."/>
        </authorList>
    </citation>
    <scope>NUCLEOTIDE SEQUENCE</scope>
    <source>
        <strain evidence="1">TM448B00361</strain>
    </source>
</reference>
<protein>
    <submittedName>
        <fullName evidence="1">Uncharacterized protein</fullName>
    </submittedName>
</protein>
<organism evidence="1">
    <name type="scientific">viral metagenome</name>
    <dbReference type="NCBI Taxonomy" id="1070528"/>
    <lineage>
        <taxon>unclassified sequences</taxon>
        <taxon>metagenomes</taxon>
        <taxon>organismal metagenomes</taxon>
    </lineage>
</organism>
<evidence type="ECO:0000313" key="1">
    <source>
        <dbReference type="EMBL" id="QJH95253.1"/>
    </source>
</evidence>
<proteinExistence type="predicted"/>
<sequence>MTAPDALNLHGVAALLGVSYSALQRSWRTFDGFPPPYLGGGKGERPRWARQAVVDFMNGRRWTATEAPPVAPSAARPAANDVVRVPIPDTVAALLTAAGG</sequence>
<accession>A0A6M3XDM0</accession>
<name>A0A6M3XDM0_9ZZZZ</name>
<gene>
    <name evidence="1" type="ORF">TM448B00361_0042</name>
</gene>
<dbReference type="AlphaFoldDB" id="A0A6M3XDM0"/>